<sequence>MQSPINNPFDFLKEEIIFPILDYLNNDPFAKVFLQLAKLFTLLKLAIDLSNGVELNDLTTAAIVSNLALKYKEIRSLDLSYLQVEIKVELFDDLNPAAVSRCIFSVRALIKSIIQKILISICSKITEKCLPSILQLQHLEDSVLEGCLGMDDDDGLSTPRQN</sequence>
<evidence type="ECO:0000313" key="2">
    <source>
        <dbReference type="Proteomes" id="UP000326939"/>
    </source>
</evidence>
<organism evidence="1 2">
    <name type="scientific">Salix brachista</name>
    <dbReference type="NCBI Taxonomy" id="2182728"/>
    <lineage>
        <taxon>Eukaryota</taxon>
        <taxon>Viridiplantae</taxon>
        <taxon>Streptophyta</taxon>
        <taxon>Embryophyta</taxon>
        <taxon>Tracheophyta</taxon>
        <taxon>Spermatophyta</taxon>
        <taxon>Magnoliopsida</taxon>
        <taxon>eudicotyledons</taxon>
        <taxon>Gunneridae</taxon>
        <taxon>Pentapetalae</taxon>
        <taxon>rosids</taxon>
        <taxon>fabids</taxon>
        <taxon>Malpighiales</taxon>
        <taxon>Salicaceae</taxon>
        <taxon>Saliceae</taxon>
        <taxon>Salix</taxon>
    </lineage>
</organism>
<evidence type="ECO:0000313" key="1">
    <source>
        <dbReference type="EMBL" id="KAB5530210.1"/>
    </source>
</evidence>
<dbReference type="EMBL" id="VDCV01000013">
    <property type="protein sequence ID" value="KAB5530210.1"/>
    <property type="molecule type" value="Genomic_DNA"/>
</dbReference>
<accession>A0A5N5KIT4</accession>
<proteinExistence type="predicted"/>
<name>A0A5N5KIT4_9ROSI</name>
<dbReference type="AlphaFoldDB" id="A0A5N5KIT4"/>
<gene>
    <name evidence="1" type="ORF">DKX38_020291</name>
</gene>
<comment type="caution">
    <text evidence="1">The sequence shown here is derived from an EMBL/GenBank/DDBJ whole genome shotgun (WGS) entry which is preliminary data.</text>
</comment>
<dbReference type="Proteomes" id="UP000326939">
    <property type="component" value="Chromosome 13"/>
</dbReference>
<keyword evidence="2" id="KW-1185">Reference proteome</keyword>
<reference evidence="2" key="1">
    <citation type="journal article" date="2019" name="Gigascience">
        <title>De novo genome assembly of the endangered Acer yangbiense, a plant species with extremely small populations endemic to Yunnan Province, China.</title>
        <authorList>
            <person name="Yang J."/>
            <person name="Wariss H.M."/>
            <person name="Tao L."/>
            <person name="Zhang R."/>
            <person name="Yun Q."/>
            <person name="Hollingsworth P."/>
            <person name="Dao Z."/>
            <person name="Luo G."/>
            <person name="Guo H."/>
            <person name="Ma Y."/>
            <person name="Sun W."/>
        </authorList>
    </citation>
    <scope>NUCLEOTIDE SEQUENCE [LARGE SCALE GENOMIC DNA]</scope>
    <source>
        <strain evidence="2">cv. br00</strain>
    </source>
</reference>
<protein>
    <submittedName>
        <fullName evidence="1">Uncharacterized protein</fullName>
    </submittedName>
</protein>